<dbReference type="AlphaFoldDB" id="A0A844VZQ0"/>
<dbReference type="EMBL" id="WNXQ01000002">
    <property type="protein sequence ID" value="MWB77276.1"/>
    <property type="molecule type" value="Genomic_DNA"/>
</dbReference>
<dbReference type="InterPro" id="IPR036390">
    <property type="entry name" value="WH_DNA-bd_sf"/>
</dbReference>
<comment type="similarity">
    <text evidence="1">Belongs to the LysR transcriptional regulatory family.</text>
</comment>
<dbReference type="Gene3D" id="1.10.10.10">
    <property type="entry name" value="Winged helix-like DNA-binding domain superfamily/Winged helix DNA-binding domain"/>
    <property type="match status" value="1"/>
</dbReference>
<reference evidence="6 7" key="1">
    <citation type="submission" date="2019-11" db="EMBL/GenBank/DDBJ databases">
        <title>Pseudooceanicola pacifica sp. nov., isolated from deep-sea sediment of the Pacific Ocean.</title>
        <authorList>
            <person name="Lyu L."/>
        </authorList>
    </citation>
    <scope>NUCLEOTIDE SEQUENCE [LARGE SCALE GENOMIC DNA]</scope>
    <source>
        <strain evidence="6 7">216_PA32_1</strain>
    </source>
</reference>
<evidence type="ECO:0000256" key="2">
    <source>
        <dbReference type="ARBA" id="ARBA00023015"/>
    </source>
</evidence>
<gene>
    <name evidence="6" type="ORF">GLS40_04495</name>
</gene>
<keyword evidence="7" id="KW-1185">Reference proteome</keyword>
<dbReference type="GO" id="GO:0000976">
    <property type="term" value="F:transcription cis-regulatory region binding"/>
    <property type="evidence" value="ECO:0007669"/>
    <property type="project" value="TreeGrafter"/>
</dbReference>
<dbReference type="Proteomes" id="UP000443843">
    <property type="component" value="Unassembled WGS sequence"/>
</dbReference>
<keyword evidence="2" id="KW-0805">Transcription regulation</keyword>
<dbReference type="InterPro" id="IPR000847">
    <property type="entry name" value="LysR_HTH_N"/>
</dbReference>
<dbReference type="PANTHER" id="PTHR30126:SF40">
    <property type="entry name" value="HTH-TYPE TRANSCRIPTIONAL REGULATOR GLTR"/>
    <property type="match status" value="1"/>
</dbReference>
<dbReference type="InterPro" id="IPR005119">
    <property type="entry name" value="LysR_subst-bd"/>
</dbReference>
<evidence type="ECO:0000313" key="6">
    <source>
        <dbReference type="EMBL" id="MWB77276.1"/>
    </source>
</evidence>
<dbReference type="PANTHER" id="PTHR30126">
    <property type="entry name" value="HTH-TYPE TRANSCRIPTIONAL REGULATOR"/>
    <property type="match status" value="1"/>
</dbReference>
<dbReference type="PRINTS" id="PR00039">
    <property type="entry name" value="HTHLYSR"/>
</dbReference>
<dbReference type="Pfam" id="PF03466">
    <property type="entry name" value="LysR_substrate"/>
    <property type="match status" value="1"/>
</dbReference>
<name>A0A844VZQ0_9RHOB</name>
<feature type="domain" description="HTH lysR-type" evidence="5">
    <location>
        <begin position="10"/>
        <end position="67"/>
    </location>
</feature>
<sequence>MLQWHGGDEMDLKSLNAFVVIAETGSISLAAGRLNIVQPALSRQIARLEGDLGVTLFRRHGRGVELTADGQRILDHARVVLRDLAALRDEAARRNFPAGEVAFGTPTTVAEVLIAPVIESCARQWPEVKLRAVTGYSGHVQGWLQSGTLDLGVIYDTGKALAGIRTSPLLVENLFLVEPPDAPARDTATLEEAAALRLILPNPVHGLRILIDMVAARQGIAIAPVVETDALAAQIDLVRRGFGATILPRVSVFRDLREGRLRATPLERPGITRTLMLATPDDRPLSGATRAVAAEIRAEVTRLAATGLWPHVALPGDADGDMPKWHI</sequence>
<dbReference type="CDD" id="cd08433">
    <property type="entry name" value="PBP2_Nac"/>
    <property type="match status" value="1"/>
</dbReference>
<evidence type="ECO:0000256" key="3">
    <source>
        <dbReference type="ARBA" id="ARBA00023125"/>
    </source>
</evidence>
<dbReference type="GO" id="GO:0003700">
    <property type="term" value="F:DNA-binding transcription factor activity"/>
    <property type="evidence" value="ECO:0007669"/>
    <property type="project" value="InterPro"/>
</dbReference>
<dbReference type="RefSeq" id="WP_160381541.1">
    <property type="nucleotide sequence ID" value="NZ_WNXQ01000002.1"/>
</dbReference>
<evidence type="ECO:0000313" key="7">
    <source>
        <dbReference type="Proteomes" id="UP000443843"/>
    </source>
</evidence>
<dbReference type="SUPFAM" id="SSF46785">
    <property type="entry name" value="Winged helix' DNA-binding domain"/>
    <property type="match status" value="1"/>
</dbReference>
<protein>
    <submittedName>
        <fullName evidence="6">LysR family transcriptional regulator</fullName>
    </submittedName>
</protein>
<evidence type="ECO:0000256" key="4">
    <source>
        <dbReference type="ARBA" id="ARBA00023163"/>
    </source>
</evidence>
<dbReference type="FunFam" id="1.10.10.10:FF:000001">
    <property type="entry name" value="LysR family transcriptional regulator"/>
    <property type="match status" value="1"/>
</dbReference>
<comment type="caution">
    <text evidence="6">The sequence shown here is derived from an EMBL/GenBank/DDBJ whole genome shotgun (WGS) entry which is preliminary data.</text>
</comment>
<dbReference type="SUPFAM" id="SSF53850">
    <property type="entry name" value="Periplasmic binding protein-like II"/>
    <property type="match status" value="1"/>
</dbReference>
<proteinExistence type="inferred from homology"/>
<dbReference type="InterPro" id="IPR036388">
    <property type="entry name" value="WH-like_DNA-bd_sf"/>
</dbReference>
<keyword evidence="3" id="KW-0238">DNA-binding</keyword>
<dbReference type="PROSITE" id="PS50931">
    <property type="entry name" value="HTH_LYSR"/>
    <property type="match status" value="1"/>
</dbReference>
<evidence type="ECO:0000256" key="1">
    <source>
        <dbReference type="ARBA" id="ARBA00009437"/>
    </source>
</evidence>
<organism evidence="6 7">
    <name type="scientific">Pseudooceanicola pacificus</name>
    <dbReference type="NCBI Taxonomy" id="2676438"/>
    <lineage>
        <taxon>Bacteria</taxon>
        <taxon>Pseudomonadati</taxon>
        <taxon>Pseudomonadota</taxon>
        <taxon>Alphaproteobacteria</taxon>
        <taxon>Rhodobacterales</taxon>
        <taxon>Paracoccaceae</taxon>
        <taxon>Pseudooceanicola</taxon>
    </lineage>
</organism>
<evidence type="ECO:0000259" key="5">
    <source>
        <dbReference type="PROSITE" id="PS50931"/>
    </source>
</evidence>
<dbReference type="Pfam" id="PF00126">
    <property type="entry name" value="HTH_1"/>
    <property type="match status" value="1"/>
</dbReference>
<dbReference type="Gene3D" id="3.40.190.290">
    <property type="match status" value="1"/>
</dbReference>
<accession>A0A844VZQ0</accession>
<keyword evidence="4" id="KW-0804">Transcription</keyword>